<evidence type="ECO:0000256" key="2">
    <source>
        <dbReference type="SAM" id="Phobius"/>
    </source>
</evidence>
<gene>
    <name evidence="3" type="ORF">Tco025E_05492</name>
</gene>
<dbReference type="Proteomes" id="UP000284403">
    <property type="component" value="Unassembled WGS sequence"/>
</dbReference>
<feature type="compositionally biased region" description="Low complexity" evidence="1">
    <location>
        <begin position="180"/>
        <end position="192"/>
    </location>
</feature>
<keyword evidence="2" id="KW-0812">Transmembrane</keyword>
<evidence type="ECO:0000313" key="4">
    <source>
        <dbReference type="Proteomes" id="UP000284403"/>
    </source>
</evidence>
<proteinExistence type="predicted"/>
<dbReference type="GeneID" id="40319103"/>
<dbReference type="EMBL" id="MKKU01000324">
    <property type="protein sequence ID" value="RNF15521.1"/>
    <property type="molecule type" value="Genomic_DNA"/>
</dbReference>
<dbReference type="AlphaFoldDB" id="A0A3R7N3L3"/>
<feature type="transmembrane region" description="Helical" evidence="2">
    <location>
        <begin position="14"/>
        <end position="38"/>
    </location>
</feature>
<name>A0A3R7N3L3_9TRYP</name>
<organism evidence="3 4">
    <name type="scientific">Trypanosoma conorhini</name>
    <dbReference type="NCBI Taxonomy" id="83891"/>
    <lineage>
        <taxon>Eukaryota</taxon>
        <taxon>Discoba</taxon>
        <taxon>Euglenozoa</taxon>
        <taxon>Kinetoplastea</taxon>
        <taxon>Metakinetoplastina</taxon>
        <taxon>Trypanosomatida</taxon>
        <taxon>Trypanosomatidae</taxon>
        <taxon>Trypanosoma</taxon>
    </lineage>
</organism>
<sequence>MEPEGALDDKSTRWAVIGLAIGAGVLFLSALVFIWVFCFRQRGRQGETAAPKRHARVQNPLIQNPPRSSFQCRLDSQRGSGLSAPREGLQWGDEPPRDAWRNPKTGSFRRPQSGGAADRPRLSYAQGLVPMQRIATQPCLVHVGGYPVAQLMGQSASELQWQQPGGELVSSGYLSPLPAYEASSSPLSPAPEEVADSPASPPGEESPTPEFRRRASHVVFVGAYKV</sequence>
<evidence type="ECO:0000313" key="3">
    <source>
        <dbReference type="EMBL" id="RNF15521.1"/>
    </source>
</evidence>
<comment type="caution">
    <text evidence="3">The sequence shown here is derived from an EMBL/GenBank/DDBJ whole genome shotgun (WGS) entry which is preliminary data.</text>
</comment>
<dbReference type="RefSeq" id="XP_029227512.1">
    <property type="nucleotide sequence ID" value="XM_029372386.1"/>
</dbReference>
<feature type="region of interest" description="Disordered" evidence="1">
    <location>
        <begin position="180"/>
        <end position="213"/>
    </location>
</feature>
<protein>
    <submittedName>
        <fullName evidence="3">Uncharacterized protein</fullName>
    </submittedName>
</protein>
<reference evidence="3 4" key="1">
    <citation type="journal article" date="2018" name="BMC Genomics">
        <title>Genomic comparison of Trypanosoma conorhini and Trypanosoma rangeli to Trypanosoma cruzi strains of high and low virulence.</title>
        <authorList>
            <person name="Bradwell K.R."/>
            <person name="Koparde V.N."/>
            <person name="Matveyev A.V."/>
            <person name="Serrano M.G."/>
            <person name="Alves J.M."/>
            <person name="Parikh H."/>
            <person name="Huang B."/>
            <person name="Lee V."/>
            <person name="Espinosa-Alvarez O."/>
            <person name="Ortiz P.A."/>
            <person name="Costa-Martins A.G."/>
            <person name="Teixeira M.M."/>
            <person name="Buck G.A."/>
        </authorList>
    </citation>
    <scope>NUCLEOTIDE SEQUENCE [LARGE SCALE GENOMIC DNA]</scope>
    <source>
        <strain evidence="3 4">025E</strain>
    </source>
</reference>
<feature type="region of interest" description="Disordered" evidence="1">
    <location>
        <begin position="47"/>
        <end position="119"/>
    </location>
</feature>
<evidence type="ECO:0000256" key="1">
    <source>
        <dbReference type="SAM" id="MobiDB-lite"/>
    </source>
</evidence>
<keyword evidence="2" id="KW-0472">Membrane</keyword>
<accession>A0A3R7N3L3</accession>
<feature type="compositionally biased region" description="Polar residues" evidence="1">
    <location>
        <begin position="60"/>
        <end position="71"/>
    </location>
</feature>
<keyword evidence="2" id="KW-1133">Transmembrane helix</keyword>
<keyword evidence="4" id="KW-1185">Reference proteome</keyword>